<evidence type="ECO:0008006" key="2">
    <source>
        <dbReference type="Google" id="ProtNLM"/>
    </source>
</evidence>
<reference evidence="1" key="1">
    <citation type="journal article" date="2015" name="Nature">
        <title>Complex archaea that bridge the gap between prokaryotes and eukaryotes.</title>
        <authorList>
            <person name="Spang A."/>
            <person name="Saw J.H."/>
            <person name="Jorgensen S.L."/>
            <person name="Zaremba-Niedzwiedzka K."/>
            <person name="Martijn J."/>
            <person name="Lind A.E."/>
            <person name="van Eijk R."/>
            <person name="Schleper C."/>
            <person name="Guy L."/>
            <person name="Ettema T.J."/>
        </authorList>
    </citation>
    <scope>NUCLEOTIDE SEQUENCE</scope>
</reference>
<proteinExistence type="predicted"/>
<comment type="caution">
    <text evidence="1">The sequence shown here is derived from an EMBL/GenBank/DDBJ whole genome shotgun (WGS) entry which is preliminary data.</text>
</comment>
<evidence type="ECO:0000313" key="1">
    <source>
        <dbReference type="EMBL" id="KKL22311.1"/>
    </source>
</evidence>
<accession>A0A0F9DXC1</accession>
<organism evidence="1">
    <name type="scientific">marine sediment metagenome</name>
    <dbReference type="NCBI Taxonomy" id="412755"/>
    <lineage>
        <taxon>unclassified sequences</taxon>
        <taxon>metagenomes</taxon>
        <taxon>ecological metagenomes</taxon>
    </lineage>
</organism>
<dbReference type="EMBL" id="LAZR01037401">
    <property type="protein sequence ID" value="KKL22311.1"/>
    <property type="molecule type" value="Genomic_DNA"/>
</dbReference>
<name>A0A0F9DXC1_9ZZZZ</name>
<sequence length="164" mass="16403">MTNQFPGLARGPIDHNASSVINVVANGAITMGSSVLLDTPPTSEILPRVEESTSPAITDDIYGVAVGGDTDGIYGDGAAAVDDSTRATASAGQGVVVVTQGRCLARVDGATAVAIGDPLGASTVAGVLELADNTTQFIIARALQPIASGTDIIAVDVQREGLNT</sequence>
<protein>
    <recommendedName>
        <fullName evidence="2">DUF2190 domain-containing protein</fullName>
    </recommendedName>
</protein>
<dbReference type="AlphaFoldDB" id="A0A0F9DXC1"/>
<gene>
    <name evidence="1" type="ORF">LCGC14_2436700</name>
</gene>